<dbReference type="EMBL" id="LR031569">
    <property type="protein sequence ID" value="VDC67639.1"/>
    <property type="molecule type" value="Genomic_DNA"/>
</dbReference>
<reference evidence="3" key="1">
    <citation type="submission" date="2018-11" db="EMBL/GenBank/DDBJ databases">
        <authorList>
            <consortium name="Genoscope - CEA"/>
            <person name="William W."/>
        </authorList>
    </citation>
    <scope>NUCLEOTIDE SEQUENCE</scope>
</reference>
<feature type="chain" id="PRO_5039801464" evidence="1">
    <location>
        <begin position="21"/>
        <end position="193"/>
    </location>
</feature>
<sequence>MFILLVKYFDLLPFAASVISARVERPLTRVFTEDELPKYKVTVEDGMRLAKEYSPIPRIDWKRKPLQTQVKKLTFNRFLNLIEILIASEVIEWLKLCARYDVKSVLGVQKLKLKSLDQTNNTMKGVKKAYYRPKAPVAKRAVRVPHSSLPEMRGVFNCDLTVTDRIGEDTSGERNLTDISGERHMSWGRRRVV</sequence>
<dbReference type="Gramene" id="A06p39710.2_BraZ1">
    <property type="protein sequence ID" value="A06p39710.2_BraZ1.CDS"/>
    <property type="gene ID" value="A06g39710.2_BraZ1"/>
</dbReference>
<dbReference type="EMBL" id="LS974622">
    <property type="protein sequence ID" value="CAG7871731.1"/>
    <property type="molecule type" value="Genomic_DNA"/>
</dbReference>
<protein>
    <submittedName>
        <fullName evidence="2">Uncharacterized protein</fullName>
    </submittedName>
</protein>
<accession>A0A3P5YKE0</accession>
<feature type="signal peptide" evidence="1">
    <location>
        <begin position="1"/>
        <end position="20"/>
    </location>
</feature>
<dbReference type="AlphaFoldDB" id="A0A3P5YKE0"/>
<dbReference type="Proteomes" id="UP000694005">
    <property type="component" value="Chromosome A06"/>
</dbReference>
<name>A0A3P5YKE0_BRACM</name>
<evidence type="ECO:0000313" key="3">
    <source>
        <dbReference type="EMBL" id="VDC67639.1"/>
    </source>
</evidence>
<organism evidence="3">
    <name type="scientific">Brassica campestris</name>
    <name type="common">Field mustard</name>
    <dbReference type="NCBI Taxonomy" id="3711"/>
    <lineage>
        <taxon>Eukaryota</taxon>
        <taxon>Viridiplantae</taxon>
        <taxon>Streptophyta</taxon>
        <taxon>Embryophyta</taxon>
        <taxon>Tracheophyta</taxon>
        <taxon>Spermatophyta</taxon>
        <taxon>Magnoliopsida</taxon>
        <taxon>eudicotyledons</taxon>
        <taxon>Gunneridae</taxon>
        <taxon>Pentapetalae</taxon>
        <taxon>rosids</taxon>
        <taxon>malvids</taxon>
        <taxon>Brassicales</taxon>
        <taxon>Brassicaceae</taxon>
        <taxon>Brassiceae</taxon>
        <taxon>Brassica</taxon>
    </lineage>
</organism>
<gene>
    <name evidence="3" type="ORF">BRAA06T26179Z</name>
    <name evidence="2" type="ORF">BRAPAZ1V2_A06P39710.2</name>
</gene>
<proteinExistence type="predicted"/>
<keyword evidence="1" id="KW-0732">Signal</keyword>
<evidence type="ECO:0000313" key="2">
    <source>
        <dbReference type="EMBL" id="CAG7871731.1"/>
    </source>
</evidence>
<evidence type="ECO:0000256" key="1">
    <source>
        <dbReference type="SAM" id="SignalP"/>
    </source>
</evidence>